<dbReference type="InterPro" id="IPR007375">
    <property type="entry name" value="SoxG"/>
</dbReference>
<evidence type="ECO:0008006" key="2">
    <source>
        <dbReference type="Google" id="ProtNLM"/>
    </source>
</evidence>
<evidence type="ECO:0000313" key="1">
    <source>
        <dbReference type="EMBL" id="SVB44096.1"/>
    </source>
</evidence>
<reference evidence="1" key="1">
    <citation type="submission" date="2018-05" db="EMBL/GenBank/DDBJ databases">
        <authorList>
            <person name="Lanie J.A."/>
            <person name="Ng W.-L."/>
            <person name="Kazmierczak K.M."/>
            <person name="Andrzejewski T.M."/>
            <person name="Davidsen T.M."/>
            <person name="Wayne K.J."/>
            <person name="Tettelin H."/>
            <person name="Glass J.I."/>
            <person name="Rusch D."/>
            <person name="Podicherti R."/>
            <person name="Tsui H.-C.T."/>
            <person name="Winkler M.E."/>
        </authorList>
    </citation>
    <scope>NUCLEOTIDE SEQUENCE</scope>
</reference>
<dbReference type="Gene3D" id="3.30.70.1520">
    <property type="entry name" value="Heterotetrameric sarcosine oxidase"/>
    <property type="match status" value="1"/>
</dbReference>
<dbReference type="SUPFAM" id="SSF103025">
    <property type="entry name" value="Folate-binding domain"/>
    <property type="match status" value="1"/>
</dbReference>
<organism evidence="1">
    <name type="scientific">marine metagenome</name>
    <dbReference type="NCBI Taxonomy" id="408172"/>
    <lineage>
        <taxon>unclassified sequences</taxon>
        <taxon>metagenomes</taxon>
        <taxon>ecological metagenomes</taxon>
    </lineage>
</organism>
<accession>A0A382E023</accession>
<sequence>MFGNYQNKEKIELTTVSEVKDIQIIQIVHYSKSTVKISTINLDNLKFPEEAMHVNSNNETRILWNGPNNWFVVSNNKEILNNIKKKCDDKNFAVTDLSHSRTVIELKGNNVKEILKKGCPINFSEFKLNNCANSIFHGITITIDMINDNPETFRIFALRSFGESLYHSITDACLEDGYKGI</sequence>
<dbReference type="AlphaFoldDB" id="A0A382E023"/>
<name>A0A382E023_9ZZZZ</name>
<dbReference type="Pfam" id="PF04268">
    <property type="entry name" value="SoxG"/>
    <property type="match status" value="1"/>
</dbReference>
<gene>
    <name evidence="1" type="ORF">METZ01_LOCUS196950</name>
</gene>
<proteinExistence type="predicted"/>
<dbReference type="InterPro" id="IPR027266">
    <property type="entry name" value="TrmE/GcvT-like"/>
</dbReference>
<dbReference type="EMBL" id="UINC01042022">
    <property type="protein sequence ID" value="SVB44096.1"/>
    <property type="molecule type" value="Genomic_DNA"/>
</dbReference>
<dbReference type="Gene3D" id="3.30.1360.120">
    <property type="entry name" value="Probable tRNA modification gtpase trme, domain 1"/>
    <property type="match status" value="1"/>
</dbReference>
<protein>
    <recommendedName>
        <fullName evidence="2">Aminomethyltransferase folate-binding domain-containing protein</fullName>
    </recommendedName>
</protein>